<dbReference type="InterPro" id="IPR005255">
    <property type="entry name" value="PdxA_fam"/>
</dbReference>
<dbReference type="Proteomes" id="UP001626549">
    <property type="component" value="Chromosome"/>
</dbReference>
<comment type="function">
    <text evidence="10">Catalyzes the NAD(P)-dependent oxidation of 4-(phosphooxy)-L-threonine (HTP) into 2-amino-3-oxo-4-(phosphooxy)butyric acid which spontaneously decarboxylates to form 3-amino-2-oxopropyl phosphate (AHAP).</text>
</comment>
<feature type="binding site" evidence="10">
    <location>
        <position position="294"/>
    </location>
    <ligand>
        <name>substrate</name>
    </ligand>
</feature>
<name>A0ABZ0ID04_9GAMM</name>
<evidence type="ECO:0000313" key="12">
    <source>
        <dbReference type="Proteomes" id="UP001626549"/>
    </source>
</evidence>
<sequence>MSTSSKIPRLAISAGEPAGIGPDVVLAAALRDWPAELVVIADRGMLEARAQLLGLQVDLRPYDAESESPSCAGSLSIIHEPLAINARAAIAESANAAGVLAALKRTTLGCISGEFDAMVTAPVNKAVIADSGVPFSGHTEYLAELTGSDQVVMLLAAKELRVALATTHIPLASVPAAIDQNLLLDVLRVMDKDLRSKFAIASPQISVLGLNPHAGEGGHLGMEDLEVIAPALEQAISEGINVSGPWPADTAFNRRLSTETDAYLAMYHDQGLPVLKFASFGAAVNITLGLPIIRTSVDHGTAFDLAGTGKADPSSFFAALESALGLISAQ</sequence>
<comment type="similarity">
    <text evidence="10">Belongs to the PdxA family.</text>
</comment>
<feature type="binding site" evidence="10">
    <location>
        <position position="138"/>
    </location>
    <ligand>
        <name>substrate</name>
    </ligand>
</feature>
<keyword evidence="4 10" id="KW-0460">Magnesium</keyword>
<comment type="cofactor">
    <cofactor evidence="10">
        <name>Zn(2+)</name>
        <dbReference type="ChEBI" id="CHEBI:29105"/>
    </cofactor>
    <cofactor evidence="10">
        <name>Mg(2+)</name>
        <dbReference type="ChEBI" id="CHEBI:18420"/>
    </cofactor>
    <cofactor evidence="10">
        <name>Co(2+)</name>
        <dbReference type="ChEBI" id="CHEBI:48828"/>
    </cofactor>
    <text evidence="10">Binds 1 divalent metal cation per subunit. Can use ions such as Zn(2+), Mg(2+) or Co(2+).</text>
</comment>
<feature type="binding site" evidence="10">
    <location>
        <position position="268"/>
    </location>
    <ligand>
        <name>a divalent metal cation</name>
        <dbReference type="ChEBI" id="CHEBI:60240"/>
        <note>ligand shared between dimeric partners</note>
    </ligand>
</feature>
<dbReference type="GO" id="GO:0050570">
    <property type="term" value="F:4-hydroxythreonine-4-phosphate dehydrogenase activity"/>
    <property type="evidence" value="ECO:0007669"/>
    <property type="project" value="UniProtKB-EC"/>
</dbReference>
<feature type="binding site" evidence="10">
    <location>
        <position position="213"/>
    </location>
    <ligand>
        <name>a divalent metal cation</name>
        <dbReference type="ChEBI" id="CHEBI:60240"/>
        <note>ligand shared between dimeric partners</note>
    </ligand>
</feature>
<evidence type="ECO:0000256" key="10">
    <source>
        <dbReference type="HAMAP-Rule" id="MF_00536"/>
    </source>
</evidence>
<keyword evidence="7 10" id="KW-0520">NAD</keyword>
<feature type="binding site" evidence="10">
    <location>
        <position position="285"/>
    </location>
    <ligand>
        <name>substrate</name>
    </ligand>
</feature>
<proteinExistence type="inferred from homology"/>
<dbReference type="PANTHER" id="PTHR30004">
    <property type="entry name" value="4-HYDROXYTHREONINE-4-PHOSPHATE DEHYDROGENASE"/>
    <property type="match status" value="1"/>
</dbReference>
<protein>
    <recommendedName>
        <fullName evidence="10">4-hydroxythreonine-4-phosphate dehydrogenase</fullName>
        <ecNumber evidence="10">1.1.1.262</ecNumber>
    </recommendedName>
    <alternativeName>
        <fullName evidence="10">4-(phosphohydroxy)-L-threonine dehydrogenase</fullName>
    </alternativeName>
</protein>
<organism evidence="11 12">
    <name type="scientific">Congregibacter brevis</name>
    <dbReference type="NCBI Taxonomy" id="3081201"/>
    <lineage>
        <taxon>Bacteria</taxon>
        <taxon>Pseudomonadati</taxon>
        <taxon>Pseudomonadota</taxon>
        <taxon>Gammaproteobacteria</taxon>
        <taxon>Cellvibrionales</taxon>
        <taxon>Halieaceae</taxon>
        <taxon>Congregibacter</taxon>
    </lineage>
</organism>
<evidence type="ECO:0000256" key="3">
    <source>
        <dbReference type="ARBA" id="ARBA00022833"/>
    </source>
</evidence>
<dbReference type="EMBL" id="CP136865">
    <property type="protein sequence ID" value="WOJ96921.1"/>
    <property type="molecule type" value="Genomic_DNA"/>
</dbReference>
<evidence type="ECO:0000256" key="8">
    <source>
        <dbReference type="ARBA" id="ARBA00023096"/>
    </source>
</evidence>
<dbReference type="HAMAP" id="MF_00536">
    <property type="entry name" value="PdxA"/>
    <property type="match status" value="1"/>
</dbReference>
<dbReference type="Gene3D" id="3.40.718.10">
    <property type="entry name" value="Isopropylmalate Dehydrogenase"/>
    <property type="match status" value="1"/>
</dbReference>
<dbReference type="SUPFAM" id="SSF53659">
    <property type="entry name" value="Isocitrate/Isopropylmalate dehydrogenase-like"/>
    <property type="match status" value="1"/>
</dbReference>
<evidence type="ECO:0000256" key="6">
    <source>
        <dbReference type="ARBA" id="ARBA00023002"/>
    </source>
</evidence>
<dbReference type="InterPro" id="IPR037510">
    <property type="entry name" value="PdxA"/>
</dbReference>
<keyword evidence="2 10" id="KW-0479">Metal-binding</keyword>
<evidence type="ECO:0000256" key="2">
    <source>
        <dbReference type="ARBA" id="ARBA00022723"/>
    </source>
</evidence>
<dbReference type="EC" id="1.1.1.262" evidence="10"/>
<evidence type="ECO:0000256" key="1">
    <source>
        <dbReference type="ARBA" id="ARBA00022490"/>
    </source>
</evidence>
<comment type="subcellular location">
    <subcellularLocation>
        <location evidence="10">Cytoplasm</location>
    </subcellularLocation>
</comment>
<comment type="subunit">
    <text evidence="10">Homodimer.</text>
</comment>
<keyword evidence="1 10" id="KW-0963">Cytoplasm</keyword>
<keyword evidence="12" id="KW-1185">Reference proteome</keyword>
<keyword evidence="5 10" id="KW-0521">NADP</keyword>
<keyword evidence="3 10" id="KW-0862">Zinc</keyword>
<evidence type="ECO:0000256" key="7">
    <source>
        <dbReference type="ARBA" id="ARBA00023027"/>
    </source>
</evidence>
<feature type="binding site" evidence="10">
    <location>
        <position position="139"/>
    </location>
    <ligand>
        <name>substrate</name>
    </ligand>
</feature>
<evidence type="ECO:0000256" key="9">
    <source>
        <dbReference type="ARBA" id="ARBA00023285"/>
    </source>
</evidence>
<dbReference type="Pfam" id="PF04166">
    <property type="entry name" value="PdxA"/>
    <property type="match status" value="1"/>
</dbReference>
<evidence type="ECO:0000256" key="5">
    <source>
        <dbReference type="ARBA" id="ARBA00022857"/>
    </source>
</evidence>
<evidence type="ECO:0000256" key="4">
    <source>
        <dbReference type="ARBA" id="ARBA00022842"/>
    </source>
</evidence>
<dbReference type="PANTHER" id="PTHR30004:SF5">
    <property type="entry name" value="4-HYDROXYTHREONINE-4-PHOSPHATE DEHYDROGENASE"/>
    <property type="match status" value="1"/>
</dbReference>
<keyword evidence="8 10" id="KW-0664">Pyridoxine biosynthesis</keyword>
<feature type="binding site" evidence="10">
    <location>
        <position position="168"/>
    </location>
    <ligand>
        <name>a divalent metal cation</name>
        <dbReference type="ChEBI" id="CHEBI:60240"/>
        <note>ligand shared between dimeric partners</note>
    </ligand>
</feature>
<keyword evidence="6 10" id="KW-0560">Oxidoreductase</keyword>
<dbReference type="NCBIfam" id="TIGR00557">
    <property type="entry name" value="pdxA"/>
    <property type="match status" value="1"/>
</dbReference>
<reference evidence="11 12" key="1">
    <citation type="submission" date="2023-10" db="EMBL/GenBank/DDBJ databases">
        <title>Two novel species belonging to the OM43/NOR5 clade.</title>
        <authorList>
            <person name="Park M."/>
        </authorList>
    </citation>
    <scope>NUCLEOTIDE SEQUENCE [LARGE SCALE GENOMIC DNA]</scope>
    <source>
        <strain evidence="11 12">IMCC45268</strain>
    </source>
</reference>
<accession>A0ABZ0ID04</accession>
<comment type="catalytic activity">
    <reaction evidence="10">
        <text>4-(phosphooxy)-L-threonine + NAD(+) = 3-amino-2-oxopropyl phosphate + CO2 + NADH</text>
        <dbReference type="Rhea" id="RHEA:32275"/>
        <dbReference type="ChEBI" id="CHEBI:16526"/>
        <dbReference type="ChEBI" id="CHEBI:57279"/>
        <dbReference type="ChEBI" id="CHEBI:57540"/>
        <dbReference type="ChEBI" id="CHEBI:57945"/>
        <dbReference type="ChEBI" id="CHEBI:58452"/>
        <dbReference type="EC" id="1.1.1.262"/>
    </reaction>
</comment>
<dbReference type="RefSeq" id="WP_407327608.1">
    <property type="nucleotide sequence ID" value="NZ_CP136865.1"/>
</dbReference>
<gene>
    <name evidence="10 11" type="primary">pdxA</name>
    <name evidence="11" type="ORF">R0137_17015</name>
</gene>
<comment type="pathway">
    <text evidence="10">Cofactor biosynthesis; pyridoxine 5'-phosphate biosynthesis; pyridoxine 5'-phosphate from D-erythrose 4-phosphate: step 4/5.</text>
</comment>
<feature type="binding site" evidence="10">
    <location>
        <position position="276"/>
    </location>
    <ligand>
        <name>substrate</name>
    </ligand>
</feature>
<comment type="miscellaneous">
    <text evidence="10">The active site is located at the dimer interface.</text>
</comment>
<evidence type="ECO:0000313" key="11">
    <source>
        <dbReference type="EMBL" id="WOJ96921.1"/>
    </source>
</evidence>
<keyword evidence="9 10" id="KW-0170">Cobalt</keyword>